<dbReference type="OrthoDB" id="8068221at2"/>
<dbReference type="SUPFAM" id="SSF56672">
    <property type="entry name" value="DNA/RNA polymerases"/>
    <property type="match status" value="1"/>
</dbReference>
<dbReference type="Pfam" id="PF00078">
    <property type="entry name" value="RVT_1"/>
    <property type="match status" value="1"/>
</dbReference>
<proteinExistence type="predicted"/>
<dbReference type="InterPro" id="IPR043502">
    <property type="entry name" value="DNA/RNA_pol_sf"/>
</dbReference>
<evidence type="ECO:0000259" key="1">
    <source>
        <dbReference type="PROSITE" id="PS50878"/>
    </source>
</evidence>
<protein>
    <recommendedName>
        <fullName evidence="1">Reverse transcriptase domain-containing protein</fullName>
    </recommendedName>
</protein>
<dbReference type="InterPro" id="IPR000477">
    <property type="entry name" value="RT_dom"/>
</dbReference>
<accession>A0A0J1CNF6</accession>
<reference evidence="2 3" key="1">
    <citation type="journal article" date="2015" name="Genome Announc.">
        <title>Draft Genome Sequence of Burkholderia sp. Strain PML1(12), an Ectomycorrhizosphere-Inhabiting Bacterium with Effective Mineral-Weathering Ability.</title>
        <authorList>
            <person name="Uroz S."/>
            <person name="Oger P."/>
        </authorList>
    </citation>
    <scope>NUCLEOTIDE SEQUENCE [LARGE SCALE GENOMIC DNA]</scope>
    <source>
        <strain evidence="3">PML1(12)</strain>
    </source>
</reference>
<name>A0A0J1CNF6_9BURK</name>
<dbReference type="AlphaFoldDB" id="A0A0J1CNF6"/>
<dbReference type="RefSeq" id="WP_047896125.1">
    <property type="nucleotide sequence ID" value="NZ_AEJF01000185.1"/>
</dbReference>
<keyword evidence="3" id="KW-1185">Reference proteome</keyword>
<evidence type="ECO:0000313" key="2">
    <source>
        <dbReference type="EMBL" id="KLU22227.1"/>
    </source>
</evidence>
<feature type="domain" description="Reverse transcriptase" evidence="1">
    <location>
        <begin position="1"/>
        <end position="260"/>
    </location>
</feature>
<comment type="caution">
    <text evidence="2">The sequence shown here is derived from an EMBL/GenBank/DDBJ whole genome shotgun (WGS) entry which is preliminary data.</text>
</comment>
<sequence length="419" mass="48001">MYDQSFSPATLARLVRKSDFRDFPTIYDDSVKQARIQAASNIAHSDFDGRNPLMSFTKGGKNIYHTLNLPDELVLRKVTLNLRRVTRVRQPDRQSIISNLKHLLAEGTPFRVYRLDISAFYESFITADIIKKINDFKTLSPQTKRLIGKVLAFFEAAGGTGIPRGLALSAVLAELMMDAFDESTTNALGVYFYARYVDDIVVVTNAVENERSFLKALVKNLPEGLVLNEGKQHVKCARERVTPSAIEKILFSFSYLGYEFSVKEPFKDKRVRVQRQFRDVKVDISSNKKTRYKTRICRAFLDFSKTADFSLLYDRLKFLTTNFSIRDINTGRRKLAGIFYNYPHLSTEVGGSLHQLDKFLHDAIRGSNGRLFSRSSGLLTVQQKRELLTLSFKRGHEKRTFAYFHPTHIHAIQGCWAHE</sequence>
<dbReference type="Proteomes" id="UP000035963">
    <property type="component" value="Unassembled WGS sequence"/>
</dbReference>
<dbReference type="PATRIC" id="fig|908627.4.peg.7029"/>
<dbReference type="NCBIfam" id="NF041747">
    <property type="entry name" value="Drt3a"/>
    <property type="match status" value="1"/>
</dbReference>
<dbReference type="CDD" id="cd01646">
    <property type="entry name" value="RT_Bac_retron_I"/>
    <property type="match status" value="1"/>
</dbReference>
<evidence type="ECO:0000313" key="3">
    <source>
        <dbReference type="Proteomes" id="UP000035963"/>
    </source>
</evidence>
<dbReference type="EMBL" id="AEJF01000185">
    <property type="protein sequence ID" value="KLU22227.1"/>
    <property type="molecule type" value="Genomic_DNA"/>
</dbReference>
<dbReference type="PROSITE" id="PS50878">
    <property type="entry name" value="RT_POL"/>
    <property type="match status" value="1"/>
</dbReference>
<gene>
    <name evidence="2" type="ORF">EOS_31510</name>
</gene>
<organism evidence="2 3">
    <name type="scientific">Caballeronia mineralivorans PML1(12)</name>
    <dbReference type="NCBI Taxonomy" id="908627"/>
    <lineage>
        <taxon>Bacteria</taxon>
        <taxon>Pseudomonadati</taxon>
        <taxon>Pseudomonadota</taxon>
        <taxon>Betaproteobacteria</taxon>
        <taxon>Burkholderiales</taxon>
        <taxon>Burkholderiaceae</taxon>
        <taxon>Caballeronia</taxon>
    </lineage>
</organism>